<gene>
    <name evidence="1" type="ORF">O6H91_08G089100</name>
</gene>
<organism evidence="1 2">
    <name type="scientific">Diphasiastrum complanatum</name>
    <name type="common">Issler's clubmoss</name>
    <name type="synonym">Lycopodium complanatum</name>
    <dbReference type="NCBI Taxonomy" id="34168"/>
    <lineage>
        <taxon>Eukaryota</taxon>
        <taxon>Viridiplantae</taxon>
        <taxon>Streptophyta</taxon>
        <taxon>Embryophyta</taxon>
        <taxon>Tracheophyta</taxon>
        <taxon>Lycopodiopsida</taxon>
        <taxon>Lycopodiales</taxon>
        <taxon>Lycopodiaceae</taxon>
        <taxon>Lycopodioideae</taxon>
        <taxon>Diphasiastrum</taxon>
    </lineage>
</organism>
<name>A0ACC2CZT9_DIPCM</name>
<evidence type="ECO:0000313" key="2">
    <source>
        <dbReference type="Proteomes" id="UP001162992"/>
    </source>
</evidence>
<keyword evidence="2" id="KW-1185">Reference proteome</keyword>
<reference evidence="2" key="1">
    <citation type="journal article" date="2024" name="Proc. Natl. Acad. Sci. U.S.A.">
        <title>Extraordinary preservation of gene collinearity over three hundred million years revealed in homosporous lycophytes.</title>
        <authorList>
            <person name="Li C."/>
            <person name="Wickell D."/>
            <person name="Kuo L.Y."/>
            <person name="Chen X."/>
            <person name="Nie B."/>
            <person name="Liao X."/>
            <person name="Peng D."/>
            <person name="Ji J."/>
            <person name="Jenkins J."/>
            <person name="Williams M."/>
            <person name="Shu S."/>
            <person name="Plott C."/>
            <person name="Barry K."/>
            <person name="Rajasekar S."/>
            <person name="Grimwood J."/>
            <person name="Han X."/>
            <person name="Sun S."/>
            <person name="Hou Z."/>
            <person name="He W."/>
            <person name="Dai G."/>
            <person name="Sun C."/>
            <person name="Schmutz J."/>
            <person name="Leebens-Mack J.H."/>
            <person name="Li F.W."/>
            <person name="Wang L."/>
        </authorList>
    </citation>
    <scope>NUCLEOTIDE SEQUENCE [LARGE SCALE GENOMIC DNA]</scope>
    <source>
        <strain evidence="2">cv. PW_Plant_1</strain>
    </source>
</reference>
<evidence type="ECO:0000313" key="1">
    <source>
        <dbReference type="EMBL" id="KAJ7547516.1"/>
    </source>
</evidence>
<accession>A0ACC2CZT9</accession>
<sequence>MPAIVHQRRRQRGRVPKTGPDKAENAVMQSNRRIYDPRRWQKRSNQNRRNNSSGGQPPAGWLFVWAGRFKRWRRRWFVAHPAGLLLHYKNSDQIGRSGCINLLGANVTPDSGKDRQFKIAKGSSVYYLRTINKEYRQAWLDAISESISTYKQSLERAAIGAPPGHSFPPQQSIPKHLRDEWEQQERESKRRLAERLQEIESDRLVFLQQLHELQESLSLISEALGFANQKKAKTQDNVSVISGTLDRSLNPQFRTARSSKPSSPLTFVDPYQSSLSTTALPQPSTSSFVQEQASQGFLPTPKMLIAENSYNSGPIWGTLTESTTIGSARRSFSFPLDGVASNSEISSPLDQGKYTEQSKFTDVNILQRRDRLSSATETDHSICGDFLTLQERNSCKDSNLVFKNRAVKPMDIELSSQGVEGPLAHNIASRHSIKVEPASSKSNSRTARSPTHSSLHAAWNNLQDAYAEVLREEICRVIELEAENLVLQDSLLMLPQLQKDRAALLELRARLKRDGIYEDADCIGREMDDEDGDEDSDDVVSIVATEMTSEEYFEALEVLNQHEFIARATSPEEQDLAERMDGAQGPPEEGDFLVDVDTQSEVEGEELDQPRIRLPAPRPLSMGFSLWTVLKNAIGKDLNHITLPATINEPLSALQRCAEPMQYRYLLETGSHQKDSLERLLLVSAFACATYCGSIHRDAKPFNPLLGETYEWQAPDGKAWFLAEQVSHHPPVMAFQGESSCHDYTFYGEIEIKNKFWGKSVEVIPAGLCHLRFPKFGEHYTWNQVTSCVHNIVMGKLWMDNYGEMVVRNHKTGEMSRIRLHKASSRDRCRVTGKVFDSQGVAQFAIHGNYMDKIFVSPEACSNVAEMEGNARCLWESPVPPNDYHQQYCFSQFAIGLNGMPMQRLNISSVETRRIIDELVPRLAHAIAPTDSRFRPDQRALEDGELEKATPEKFRLEEKQRDAQKYRKANGLEWNTMWFQQSVPGGAHVQTNGTSDVEPMWIYQGKYWKARERQAWQQCPDIM</sequence>
<dbReference type="EMBL" id="CM055099">
    <property type="protein sequence ID" value="KAJ7547516.1"/>
    <property type="molecule type" value="Genomic_DNA"/>
</dbReference>
<dbReference type="Proteomes" id="UP001162992">
    <property type="component" value="Chromosome 8"/>
</dbReference>
<proteinExistence type="predicted"/>
<protein>
    <submittedName>
        <fullName evidence="1">Uncharacterized protein</fullName>
    </submittedName>
</protein>
<comment type="caution">
    <text evidence="1">The sequence shown here is derived from an EMBL/GenBank/DDBJ whole genome shotgun (WGS) entry which is preliminary data.</text>
</comment>